<dbReference type="SMART" id="SM00708">
    <property type="entry name" value="PhBP"/>
    <property type="match status" value="1"/>
</dbReference>
<dbReference type="Gene3D" id="1.10.238.20">
    <property type="entry name" value="Pheromone/general odorant binding protein domain"/>
    <property type="match status" value="1"/>
</dbReference>
<keyword evidence="1" id="KW-0732">Signal</keyword>
<evidence type="ECO:0000313" key="3">
    <source>
        <dbReference type="Proteomes" id="UP000051574"/>
    </source>
</evidence>
<accession>A0A0T6B5E4</accession>
<proteinExistence type="predicted"/>
<dbReference type="InterPro" id="IPR006170">
    <property type="entry name" value="PBP/GOBP"/>
</dbReference>
<dbReference type="InterPro" id="IPR036728">
    <property type="entry name" value="PBP_GOBP_sf"/>
</dbReference>
<reference evidence="2 3" key="1">
    <citation type="submission" date="2015-09" db="EMBL/GenBank/DDBJ databases">
        <title>Draft genome of the scarab beetle Oryctes borbonicus.</title>
        <authorList>
            <person name="Meyer J.M."/>
            <person name="Markov G.V."/>
            <person name="Baskaran P."/>
            <person name="Herrmann M."/>
            <person name="Sommer R.J."/>
            <person name="Roedelsperger C."/>
        </authorList>
    </citation>
    <scope>NUCLEOTIDE SEQUENCE [LARGE SCALE GENOMIC DNA]</scope>
    <source>
        <strain evidence="2">OB123</strain>
        <tissue evidence="2">Whole animal</tissue>
    </source>
</reference>
<dbReference type="OrthoDB" id="7665616at2759"/>
<dbReference type="SUPFAM" id="SSF47565">
    <property type="entry name" value="Insect pheromone/odorant-binding proteins"/>
    <property type="match status" value="1"/>
</dbReference>
<feature type="chain" id="PRO_5006668382" description="Odorant binding protein" evidence="1">
    <location>
        <begin position="18"/>
        <end position="131"/>
    </location>
</feature>
<feature type="signal peptide" evidence="1">
    <location>
        <begin position="1"/>
        <end position="17"/>
    </location>
</feature>
<dbReference type="AlphaFoldDB" id="A0A0T6B5E4"/>
<protein>
    <recommendedName>
        <fullName evidence="4">Odorant binding protein</fullName>
    </recommendedName>
</protein>
<dbReference type="Proteomes" id="UP000051574">
    <property type="component" value="Unassembled WGS sequence"/>
</dbReference>
<comment type="caution">
    <text evidence="2">The sequence shown here is derived from an EMBL/GenBank/DDBJ whole genome shotgun (WGS) entry which is preliminary data.</text>
</comment>
<evidence type="ECO:0000256" key="1">
    <source>
        <dbReference type="SAM" id="SignalP"/>
    </source>
</evidence>
<dbReference type="EMBL" id="LJIG01009697">
    <property type="protein sequence ID" value="KRT82562.1"/>
    <property type="molecule type" value="Genomic_DNA"/>
</dbReference>
<gene>
    <name evidence="2" type="ORF">AMK59_3535</name>
</gene>
<dbReference type="GO" id="GO:0005549">
    <property type="term" value="F:odorant binding"/>
    <property type="evidence" value="ECO:0007669"/>
    <property type="project" value="InterPro"/>
</dbReference>
<organism evidence="2 3">
    <name type="scientific">Oryctes borbonicus</name>
    <dbReference type="NCBI Taxonomy" id="1629725"/>
    <lineage>
        <taxon>Eukaryota</taxon>
        <taxon>Metazoa</taxon>
        <taxon>Ecdysozoa</taxon>
        <taxon>Arthropoda</taxon>
        <taxon>Hexapoda</taxon>
        <taxon>Insecta</taxon>
        <taxon>Pterygota</taxon>
        <taxon>Neoptera</taxon>
        <taxon>Endopterygota</taxon>
        <taxon>Coleoptera</taxon>
        <taxon>Polyphaga</taxon>
        <taxon>Scarabaeiformia</taxon>
        <taxon>Scarabaeidae</taxon>
        <taxon>Dynastinae</taxon>
        <taxon>Oryctes</taxon>
    </lineage>
</organism>
<dbReference type="CDD" id="cd23992">
    <property type="entry name" value="PBP_GOBP"/>
    <property type="match status" value="1"/>
</dbReference>
<sequence>MKYLLLLCSVLISLALANEYEREIKEALKLCQQSSGAPKDILSRNPESDDVPTLKDFLHCIFKGLNLFKPDSAVDSAKIEKMLPSDLTSEERNPIVTNCLSLRGANDADTSLDVYKCYKKYTNKVHFNLRR</sequence>
<evidence type="ECO:0008006" key="4">
    <source>
        <dbReference type="Google" id="ProtNLM"/>
    </source>
</evidence>
<dbReference type="Pfam" id="PF01395">
    <property type="entry name" value="PBP_GOBP"/>
    <property type="match status" value="1"/>
</dbReference>
<name>A0A0T6B5E4_9SCAR</name>
<keyword evidence="3" id="KW-1185">Reference proteome</keyword>
<evidence type="ECO:0000313" key="2">
    <source>
        <dbReference type="EMBL" id="KRT82562.1"/>
    </source>
</evidence>